<feature type="transmembrane region" description="Helical" evidence="9">
    <location>
        <begin position="321"/>
        <end position="354"/>
    </location>
</feature>
<evidence type="ECO:0000256" key="7">
    <source>
        <dbReference type="ARBA" id="ARBA00049119"/>
    </source>
</evidence>
<dbReference type="InterPro" id="IPR005829">
    <property type="entry name" value="Sugar_transporter_CS"/>
</dbReference>
<protein>
    <recommendedName>
        <fullName evidence="10">Major facilitator superfamily (MFS) profile domain-containing protein</fullName>
    </recommendedName>
</protein>
<accession>A0A642V2N1</accession>
<keyword evidence="3 8" id="KW-0813">Transport</keyword>
<name>A0A642V2N1_9ASCO</name>
<dbReference type="OrthoDB" id="5290825at2759"/>
<dbReference type="EMBL" id="SWFS01000331">
    <property type="protein sequence ID" value="KAA8909899.1"/>
    <property type="molecule type" value="Genomic_DNA"/>
</dbReference>
<dbReference type="GO" id="GO:1904679">
    <property type="term" value="P:myo-inositol import across plasma membrane"/>
    <property type="evidence" value="ECO:0007669"/>
    <property type="project" value="TreeGrafter"/>
</dbReference>
<dbReference type="FunFam" id="1.20.1250.20:FF:000073">
    <property type="entry name" value="MFS myo-inositol transporter, putative"/>
    <property type="match status" value="1"/>
</dbReference>
<feature type="transmembrane region" description="Helical" evidence="9">
    <location>
        <begin position="165"/>
        <end position="183"/>
    </location>
</feature>
<keyword evidence="12" id="KW-1185">Reference proteome</keyword>
<dbReference type="PRINTS" id="PR00171">
    <property type="entry name" value="SUGRTRNSPORT"/>
</dbReference>
<evidence type="ECO:0000256" key="4">
    <source>
        <dbReference type="ARBA" id="ARBA00022692"/>
    </source>
</evidence>
<evidence type="ECO:0000256" key="5">
    <source>
        <dbReference type="ARBA" id="ARBA00022989"/>
    </source>
</evidence>
<dbReference type="Gene3D" id="1.20.1250.20">
    <property type="entry name" value="MFS general substrate transporter like domains"/>
    <property type="match status" value="1"/>
</dbReference>
<dbReference type="PROSITE" id="PS00217">
    <property type="entry name" value="SUGAR_TRANSPORT_2"/>
    <property type="match status" value="1"/>
</dbReference>
<keyword evidence="6 9" id="KW-0472">Membrane</keyword>
<keyword evidence="5 9" id="KW-1133">Transmembrane helix</keyword>
<dbReference type="InterPro" id="IPR005828">
    <property type="entry name" value="MFS_sugar_transport-like"/>
</dbReference>
<feature type="transmembrane region" description="Helical" evidence="9">
    <location>
        <begin position="79"/>
        <end position="102"/>
    </location>
</feature>
<dbReference type="InterPro" id="IPR020846">
    <property type="entry name" value="MFS_dom"/>
</dbReference>
<keyword evidence="4 9" id="KW-0812">Transmembrane</keyword>
<evidence type="ECO:0000256" key="6">
    <source>
        <dbReference type="ARBA" id="ARBA00023136"/>
    </source>
</evidence>
<feature type="transmembrane region" description="Helical" evidence="9">
    <location>
        <begin position="287"/>
        <end position="309"/>
    </location>
</feature>
<feature type="transmembrane region" description="Helical" evidence="9">
    <location>
        <begin position="374"/>
        <end position="396"/>
    </location>
</feature>
<dbReference type="PANTHER" id="PTHR48020">
    <property type="entry name" value="PROTON MYO-INOSITOL COTRANSPORTER"/>
    <property type="match status" value="1"/>
</dbReference>
<evidence type="ECO:0000256" key="2">
    <source>
        <dbReference type="ARBA" id="ARBA00010992"/>
    </source>
</evidence>
<sequence length="457" mass="49274">MSGVSGYMLLIVLSSCIGGLLFGYDSAVISGVLVLIKDDLGHDLSTVEKEVVTSITSLGALIGSVAAGILADRIGRRPIIVYSSIAFILSAFLMSFSYTVLWFVSGRLFVGLAVGAASTTVPVYIAELSPASHRGRLVALNSISTTGGQALAYLTAVVFATVSHGWRYIIGLSIIPPIFFLMVSRGFPESPRYLLHCGKVEEAEDGLSNLYPGLAIEEVREMLNQQACDVKEGQDAFNFNSLFLVPSNRRAILVACGLMAAQQTCGINSFMYYSATIFAMVGFKNPVAVSLIVSFTNFLFTWPAVLYIDSLGRRKMLLGTMWILVLSLIATAWTFGSNGVALVCSTVIYIAAYAAALGNVPWQSTEFLPLNVRSLGSMLISSTNWLCNALVSMSFLTMLDVLSAKGTFLCYAAITAFAYAGVYLYYPEVAGMSLEDISRVFVDDTTVPRTEYTQLIS</sequence>
<organism evidence="11 12">
    <name type="scientific">Trichomonascus ciferrii</name>
    <dbReference type="NCBI Taxonomy" id="44093"/>
    <lineage>
        <taxon>Eukaryota</taxon>
        <taxon>Fungi</taxon>
        <taxon>Dikarya</taxon>
        <taxon>Ascomycota</taxon>
        <taxon>Saccharomycotina</taxon>
        <taxon>Dipodascomycetes</taxon>
        <taxon>Dipodascales</taxon>
        <taxon>Trichomonascaceae</taxon>
        <taxon>Trichomonascus</taxon>
        <taxon>Trichomonascus ciferrii complex</taxon>
    </lineage>
</organism>
<dbReference type="NCBIfam" id="TIGR00879">
    <property type="entry name" value="SP"/>
    <property type="match status" value="1"/>
</dbReference>
<evidence type="ECO:0000256" key="8">
    <source>
        <dbReference type="RuleBase" id="RU003346"/>
    </source>
</evidence>
<feature type="transmembrane region" description="Helical" evidence="9">
    <location>
        <begin position="138"/>
        <end position="159"/>
    </location>
</feature>
<evidence type="ECO:0000313" key="11">
    <source>
        <dbReference type="EMBL" id="KAA8909899.1"/>
    </source>
</evidence>
<proteinExistence type="inferred from homology"/>
<comment type="catalytic activity">
    <reaction evidence="7">
        <text>myo-inositol(out) + H(+)(out) = myo-inositol(in) + H(+)(in)</text>
        <dbReference type="Rhea" id="RHEA:60364"/>
        <dbReference type="ChEBI" id="CHEBI:15378"/>
        <dbReference type="ChEBI" id="CHEBI:17268"/>
    </reaction>
</comment>
<dbReference type="PANTHER" id="PTHR48020:SF22">
    <property type="entry name" value="MAJOR FACILITATOR SUPERFAMILY (MFS) PROFILE DOMAIN-CONTAINING PROTEIN-RELATED"/>
    <property type="match status" value="1"/>
</dbReference>
<gene>
    <name evidence="11" type="ORF">TRICI_004336</name>
</gene>
<dbReference type="PROSITE" id="PS50850">
    <property type="entry name" value="MFS"/>
    <property type="match status" value="1"/>
</dbReference>
<dbReference type="PROSITE" id="PS00216">
    <property type="entry name" value="SUGAR_TRANSPORT_1"/>
    <property type="match status" value="2"/>
</dbReference>
<dbReference type="GO" id="GO:0016020">
    <property type="term" value="C:membrane"/>
    <property type="evidence" value="ECO:0007669"/>
    <property type="project" value="UniProtKB-SubCell"/>
</dbReference>
<dbReference type="VEuPathDB" id="FungiDB:TRICI_004336"/>
<dbReference type="InterPro" id="IPR036259">
    <property type="entry name" value="MFS_trans_sf"/>
</dbReference>
<comment type="caution">
    <text evidence="11">The sequence shown here is derived from an EMBL/GenBank/DDBJ whole genome shotgun (WGS) entry which is preliminary data.</text>
</comment>
<evidence type="ECO:0000313" key="12">
    <source>
        <dbReference type="Proteomes" id="UP000761534"/>
    </source>
</evidence>
<dbReference type="Pfam" id="PF00083">
    <property type="entry name" value="Sugar_tr"/>
    <property type="match status" value="1"/>
</dbReference>
<feature type="transmembrane region" description="Helical" evidence="9">
    <location>
        <begin position="108"/>
        <end position="126"/>
    </location>
</feature>
<evidence type="ECO:0000256" key="9">
    <source>
        <dbReference type="SAM" id="Phobius"/>
    </source>
</evidence>
<comment type="similarity">
    <text evidence="2 8">Belongs to the major facilitator superfamily. Sugar transporter (TC 2.A.1.1) family.</text>
</comment>
<comment type="subcellular location">
    <subcellularLocation>
        <location evidence="1">Membrane</location>
        <topology evidence="1">Multi-pass membrane protein</topology>
    </subcellularLocation>
</comment>
<evidence type="ECO:0000259" key="10">
    <source>
        <dbReference type="PROSITE" id="PS50850"/>
    </source>
</evidence>
<dbReference type="AlphaFoldDB" id="A0A642V2N1"/>
<feature type="transmembrane region" description="Helical" evidence="9">
    <location>
        <begin position="7"/>
        <end position="36"/>
    </location>
</feature>
<dbReference type="InterPro" id="IPR050814">
    <property type="entry name" value="Myo-inositol_Transporter"/>
</dbReference>
<evidence type="ECO:0000256" key="1">
    <source>
        <dbReference type="ARBA" id="ARBA00004141"/>
    </source>
</evidence>
<feature type="domain" description="Major facilitator superfamily (MFS) profile" evidence="10">
    <location>
        <begin position="11"/>
        <end position="430"/>
    </location>
</feature>
<dbReference type="Proteomes" id="UP000761534">
    <property type="component" value="Unassembled WGS sequence"/>
</dbReference>
<feature type="transmembrane region" description="Helical" evidence="9">
    <location>
        <begin position="51"/>
        <end position="72"/>
    </location>
</feature>
<reference evidence="11" key="1">
    <citation type="journal article" date="2019" name="G3 (Bethesda)">
        <title>Genome Assemblies of Two Rare Opportunistic Yeast Pathogens: Diutina rugosa (syn. Candida rugosa) and Trichomonascus ciferrii (syn. Candida ciferrii).</title>
        <authorList>
            <person name="Mixao V."/>
            <person name="Saus E."/>
            <person name="Hansen A.P."/>
            <person name="Lass-Florl C."/>
            <person name="Gabaldon T."/>
        </authorList>
    </citation>
    <scope>NUCLEOTIDE SEQUENCE</scope>
    <source>
        <strain evidence="11">CBS 4856</strain>
    </source>
</reference>
<dbReference type="GO" id="GO:0005366">
    <property type="term" value="F:myo-inositol:proton symporter activity"/>
    <property type="evidence" value="ECO:0007669"/>
    <property type="project" value="TreeGrafter"/>
</dbReference>
<evidence type="ECO:0000256" key="3">
    <source>
        <dbReference type="ARBA" id="ARBA00022448"/>
    </source>
</evidence>
<feature type="transmembrane region" description="Helical" evidence="9">
    <location>
        <begin position="408"/>
        <end position="426"/>
    </location>
</feature>
<dbReference type="SUPFAM" id="SSF103473">
    <property type="entry name" value="MFS general substrate transporter"/>
    <property type="match status" value="1"/>
</dbReference>
<feature type="transmembrane region" description="Helical" evidence="9">
    <location>
        <begin position="251"/>
        <end position="275"/>
    </location>
</feature>
<dbReference type="InterPro" id="IPR003663">
    <property type="entry name" value="Sugar/inositol_transpt"/>
</dbReference>